<reference evidence="4 5" key="1">
    <citation type="submission" date="2015-11" db="EMBL/GenBank/DDBJ databases">
        <title>Draft Genome Sequence of the Strain BR 10303 (Bradyrhizobium sp.) isolated from nodules of Centrolobium paraense.</title>
        <authorList>
            <person name="Zelli J.E."/>
            <person name="Simoes-Araujo J.L."/>
            <person name="Barauna A.C."/>
            <person name="Silva K."/>
        </authorList>
    </citation>
    <scope>NUCLEOTIDE SEQUENCE [LARGE SCALE GENOMIC DNA]</scope>
    <source>
        <strain evidence="4 5">BR 10303</strain>
    </source>
</reference>
<protein>
    <submittedName>
        <fullName evidence="4">Glycosyl transferase family 1</fullName>
    </submittedName>
</protein>
<name>A0A109K271_9BRAD</name>
<dbReference type="PANTHER" id="PTHR12526">
    <property type="entry name" value="GLYCOSYLTRANSFERASE"/>
    <property type="match status" value="1"/>
</dbReference>
<feature type="domain" description="Glycosyltransferase subfamily 4-like N-terminal" evidence="3">
    <location>
        <begin position="7"/>
        <end position="138"/>
    </location>
</feature>
<evidence type="ECO:0000313" key="5">
    <source>
        <dbReference type="Proteomes" id="UP000057737"/>
    </source>
</evidence>
<keyword evidence="2 4" id="KW-0808">Transferase</keyword>
<comment type="caution">
    <text evidence="4">The sequence shown here is derived from an EMBL/GenBank/DDBJ whole genome shotgun (WGS) entry which is preliminary data.</text>
</comment>
<dbReference type="AlphaFoldDB" id="A0A109K271"/>
<evidence type="ECO:0000259" key="3">
    <source>
        <dbReference type="Pfam" id="PF13477"/>
    </source>
</evidence>
<dbReference type="EMBL" id="LNCU01000030">
    <property type="protein sequence ID" value="KWV59457.1"/>
    <property type="molecule type" value="Genomic_DNA"/>
</dbReference>
<dbReference type="Proteomes" id="UP000057737">
    <property type="component" value="Unassembled WGS sequence"/>
</dbReference>
<dbReference type="CDD" id="cd03808">
    <property type="entry name" value="GT4_CapM-like"/>
    <property type="match status" value="1"/>
</dbReference>
<proteinExistence type="predicted"/>
<evidence type="ECO:0000256" key="1">
    <source>
        <dbReference type="ARBA" id="ARBA00022676"/>
    </source>
</evidence>
<keyword evidence="5" id="KW-1185">Reference proteome</keyword>
<evidence type="ECO:0000313" key="4">
    <source>
        <dbReference type="EMBL" id="KWV59457.1"/>
    </source>
</evidence>
<dbReference type="RefSeq" id="WP_066501581.1">
    <property type="nucleotide sequence ID" value="NZ_LNCU01000030.1"/>
</dbReference>
<evidence type="ECO:0000256" key="2">
    <source>
        <dbReference type="ARBA" id="ARBA00022679"/>
    </source>
</evidence>
<keyword evidence="1" id="KW-0328">Glycosyltransferase</keyword>
<dbReference type="PANTHER" id="PTHR12526:SF510">
    <property type="entry name" value="D-INOSITOL 3-PHOSPHATE GLYCOSYLTRANSFERASE"/>
    <property type="match status" value="1"/>
</dbReference>
<accession>A0A109K271</accession>
<organism evidence="4 5">
    <name type="scientific">Bradyrhizobium macuxiense</name>
    <dbReference type="NCBI Taxonomy" id="1755647"/>
    <lineage>
        <taxon>Bacteria</taxon>
        <taxon>Pseudomonadati</taxon>
        <taxon>Pseudomonadota</taxon>
        <taxon>Alphaproteobacteria</taxon>
        <taxon>Hyphomicrobiales</taxon>
        <taxon>Nitrobacteraceae</taxon>
        <taxon>Bradyrhizobium</taxon>
    </lineage>
</organism>
<dbReference type="OrthoDB" id="9790710at2"/>
<dbReference type="Pfam" id="PF13692">
    <property type="entry name" value="Glyco_trans_1_4"/>
    <property type="match status" value="1"/>
</dbReference>
<dbReference type="Pfam" id="PF13477">
    <property type="entry name" value="Glyco_trans_4_2"/>
    <property type="match status" value="1"/>
</dbReference>
<sequence length="388" mass="42702">MKRANPKLIFLVTEDWYFWSHRLPMARAAREAGFEVGVATRVKLHGDRIRSEGFSLYPLSWTRGSLSVLQFFRAVGEVGSLYRREKPDIVHHIALKSVVIGGIAAKLWRVPHVVNALTGLGHLFASDEFKSRVLRFLVGPFLKLSLQRQGSVVLLQNSDDRALLTRLGYCDASASVIRGSGIDLRRYQPFPPVDRPVVTAAFVGRIVEIKGVRVLMRAHQRLRERGVRLKLLLAGVPDVENIGAISRDEVEKWAREPDVEWLGHVDDVRQVWSRADIAVLPSIGGEGLPKSLLEAAACGRAIVATDVPGSREIAIAGRNAIVVPPNDAVALSDALEQLTCSAELRSRFGVESRRLVESDMAEERVAADVVALYHSLIQSNEALVGAPA</sequence>
<gene>
    <name evidence="4" type="ORF">AS156_30950</name>
</gene>
<dbReference type="InterPro" id="IPR028098">
    <property type="entry name" value="Glyco_trans_4-like_N"/>
</dbReference>
<dbReference type="GO" id="GO:0016757">
    <property type="term" value="F:glycosyltransferase activity"/>
    <property type="evidence" value="ECO:0007669"/>
    <property type="project" value="UniProtKB-KW"/>
</dbReference>
<dbReference type="Gene3D" id="3.40.50.2000">
    <property type="entry name" value="Glycogen Phosphorylase B"/>
    <property type="match status" value="2"/>
</dbReference>
<dbReference type="SUPFAM" id="SSF53756">
    <property type="entry name" value="UDP-Glycosyltransferase/glycogen phosphorylase"/>
    <property type="match status" value="1"/>
</dbReference>